<organism evidence="10">
    <name type="scientific">Attheya septentrionalis</name>
    <dbReference type="NCBI Taxonomy" id="420275"/>
    <lineage>
        <taxon>Eukaryota</taxon>
        <taxon>Sar</taxon>
        <taxon>Stramenopiles</taxon>
        <taxon>Ochrophyta</taxon>
        <taxon>Bacillariophyta</taxon>
        <taxon>Coscinodiscophyceae</taxon>
        <taxon>Chaetocerotophycidae</taxon>
        <taxon>Chaetocerotales</taxon>
        <taxon>Attheyaceae</taxon>
        <taxon>Attheya</taxon>
    </lineage>
</organism>
<evidence type="ECO:0000259" key="9">
    <source>
        <dbReference type="PROSITE" id="PS50156"/>
    </source>
</evidence>
<feature type="transmembrane region" description="Helical" evidence="8">
    <location>
        <begin position="589"/>
        <end position="611"/>
    </location>
</feature>
<dbReference type="InterPro" id="IPR052081">
    <property type="entry name" value="Dispatched_Hh_regulator"/>
</dbReference>
<comment type="subcellular location">
    <subcellularLocation>
        <location evidence="1">Membrane</location>
        <topology evidence="1">Multi-pass membrane protein</topology>
    </subcellularLocation>
</comment>
<keyword evidence="3 8" id="KW-1133">Transmembrane helix</keyword>
<dbReference type="PANTHER" id="PTHR45951">
    <property type="entry name" value="PROTEIN DISPATCHED-RELATED"/>
    <property type="match status" value="1"/>
</dbReference>
<gene>
    <name evidence="10" type="ORF">ASEP1449_LOCUS6824</name>
</gene>
<feature type="transmembrane region" description="Helical" evidence="8">
    <location>
        <begin position="483"/>
        <end position="505"/>
    </location>
</feature>
<feature type="domain" description="SSD" evidence="9">
    <location>
        <begin position="382"/>
        <end position="542"/>
    </location>
</feature>
<feature type="transmembrane region" description="Helical" evidence="8">
    <location>
        <begin position="411"/>
        <end position="433"/>
    </location>
</feature>
<feature type="transmembrane region" description="Helical" evidence="8">
    <location>
        <begin position="861"/>
        <end position="883"/>
    </location>
</feature>
<keyword evidence="4 8" id="KW-0472">Membrane</keyword>
<feature type="transmembrane region" description="Helical" evidence="8">
    <location>
        <begin position="439"/>
        <end position="462"/>
    </location>
</feature>
<feature type="transmembrane region" description="Helical" evidence="8">
    <location>
        <begin position="58"/>
        <end position="78"/>
    </location>
</feature>
<feature type="transmembrane region" description="Helical" evidence="8">
    <location>
        <begin position="895"/>
        <end position="916"/>
    </location>
</feature>
<evidence type="ECO:0000256" key="1">
    <source>
        <dbReference type="ARBA" id="ARBA00004141"/>
    </source>
</evidence>
<feature type="transmembrane region" description="Helical" evidence="8">
    <location>
        <begin position="517"/>
        <end position="543"/>
    </location>
</feature>
<feature type="region of interest" description="Disordered" evidence="7">
    <location>
        <begin position="1013"/>
        <end position="1053"/>
    </location>
</feature>
<dbReference type="InterPro" id="IPR000731">
    <property type="entry name" value="SSD"/>
</dbReference>
<feature type="transmembrane region" description="Helical" evidence="8">
    <location>
        <begin position="962"/>
        <end position="985"/>
    </location>
</feature>
<dbReference type="Pfam" id="PF12349">
    <property type="entry name" value="Sterol-sensing"/>
    <property type="match status" value="1"/>
</dbReference>
<accession>A0A7S2UBT8</accession>
<feature type="transmembrane region" description="Helical" evidence="8">
    <location>
        <begin position="928"/>
        <end position="950"/>
    </location>
</feature>
<feature type="transmembrane region" description="Helical" evidence="8">
    <location>
        <begin position="833"/>
        <end position="854"/>
    </location>
</feature>
<dbReference type="AlphaFoldDB" id="A0A7S2UBT8"/>
<protein>
    <recommendedName>
        <fullName evidence="9">SSD domain-containing protein</fullName>
    </recommendedName>
</protein>
<evidence type="ECO:0000256" key="2">
    <source>
        <dbReference type="ARBA" id="ARBA00022692"/>
    </source>
</evidence>
<feature type="compositionally biased region" description="Polar residues" evidence="7">
    <location>
        <begin position="1022"/>
        <end position="1037"/>
    </location>
</feature>
<evidence type="ECO:0000256" key="4">
    <source>
        <dbReference type="ARBA" id="ARBA00023136"/>
    </source>
</evidence>
<proteinExistence type="inferred from homology"/>
<dbReference type="PANTHER" id="PTHR45951:SF3">
    <property type="entry name" value="PROTEIN DISPATCHED"/>
    <property type="match status" value="1"/>
</dbReference>
<feature type="compositionally biased region" description="Basic and acidic residues" evidence="7">
    <location>
        <begin position="1038"/>
        <end position="1053"/>
    </location>
</feature>
<dbReference type="SUPFAM" id="SSF82866">
    <property type="entry name" value="Multidrug efflux transporter AcrB transmembrane domain"/>
    <property type="match status" value="2"/>
</dbReference>
<dbReference type="GO" id="GO:0007224">
    <property type="term" value="P:smoothened signaling pathway"/>
    <property type="evidence" value="ECO:0007669"/>
    <property type="project" value="TreeGrafter"/>
</dbReference>
<dbReference type="InterPro" id="IPR053958">
    <property type="entry name" value="HMGCR/SNAP/NPC1-like_SSD"/>
</dbReference>
<dbReference type="GO" id="GO:0016020">
    <property type="term" value="C:membrane"/>
    <property type="evidence" value="ECO:0007669"/>
    <property type="project" value="UniProtKB-SubCell"/>
</dbReference>
<sequence length="1053" mass="116549">MKNDKGSDGLTEGGSPVLEISQDNVNDEDDSDGWVHPDERDKPSFIERRAMGMANRPCLHLLTALVVAITLSAIGLIVGDFSISAENAGWESRGTRIADRQAQVILVDSNRDELLSGNPAIWDGLQNNIQERFDERRLAEEPFTTTSNLIASRARDIHTGLQRGNVNGKRERSFHLNQEGNSRNLQALDACETDWYGSDSMLYDSNLWPVWKTVSDKTSALSPDVMLEICEAETSTQAELERQGLCMGCPDGKCLPPFSLILMVRTMLDSFDSSCAKLMQAYAPEQDFFTSVLQTCVEDIKASADISSVTSCPEGFYPSFVDDKFGANNPVVQYTSSYYYTGDDNVDAIYDIVKTFDRSNGGLVSGVYETTNEDFVNDYIDSVLISDMTLAMASAFVTVFAMVLHTRSLWLSFMGLLQIILSFPLSFFVYKFLGGIQFFPFLNFIGVFVVFALGADDVFVAVDKWKNARRHLPNGSTQDVARFALPEAAGAMFLTSITTAAAFFSTTVCPVAPLKCFAIFCGLLIMFDYFMNVLLVFPALCLYDIWLQKGGTRCWLHFGKQSASVEDEKLSLIHRILGAYYSFVHKFRWFLLAGVLGAVAACAVTVPQLTLPKSADVRLLSEKNQFERHWVWQSNLLSRVLAAKSGSEAVIIWGVLPADNGDLLDPQSFTTLVLDKSFNPSSVEAQNYMLRFCADFFAQDFTAPPYEGYECPMNLFDTWLAEQATNSTDSAYITSCNGATSVPLAEADFHACIIAWSRNNEQTEILATDGEVRIMTFIAKTYARFDSPYEILDDEWKSFEKFLKAERKIAPEGVNGMFHSSEDFWWYDTNGKMLSTAVTTGTIALACAAVIILLSSRSFVMTIFCIVSIGYVLLATTACLIALGWELGFLESICYAILIGISVDFVIHFSHAYVLFPGEKPRGDRTKFALIHMGPSILAAAFTTFASALVMLFTEVSFFQKFAIILFMTVLNSTAGSFVVFIVLADCIGPSRPTKFIDSILVKIGLRKEVDSTGRPVDKYSTHGSQAFTSNTTGTSFESKRMSLSKDELEGSA</sequence>
<reference evidence="10" key="1">
    <citation type="submission" date="2021-01" db="EMBL/GenBank/DDBJ databases">
        <authorList>
            <person name="Corre E."/>
            <person name="Pelletier E."/>
            <person name="Niang G."/>
            <person name="Scheremetjew M."/>
            <person name="Finn R."/>
            <person name="Kale V."/>
            <person name="Holt S."/>
            <person name="Cochrane G."/>
            <person name="Meng A."/>
            <person name="Brown T."/>
            <person name="Cohen L."/>
        </authorList>
    </citation>
    <scope>NUCLEOTIDE SEQUENCE</scope>
    <source>
        <strain evidence="10">CCMP2084</strain>
    </source>
</reference>
<dbReference type="GO" id="GO:0022857">
    <property type="term" value="F:transmembrane transporter activity"/>
    <property type="evidence" value="ECO:0007669"/>
    <property type="project" value="TreeGrafter"/>
</dbReference>
<name>A0A7S2UBT8_9STRA</name>
<evidence type="ECO:0000256" key="5">
    <source>
        <dbReference type="ARBA" id="ARBA00023180"/>
    </source>
</evidence>
<dbReference type="EMBL" id="HBHQ01010150">
    <property type="protein sequence ID" value="CAD9814998.1"/>
    <property type="molecule type" value="Transcribed_RNA"/>
</dbReference>
<comment type="similarity">
    <text evidence="6">Belongs to the dispatched family.</text>
</comment>
<evidence type="ECO:0000256" key="8">
    <source>
        <dbReference type="SAM" id="Phobius"/>
    </source>
</evidence>
<evidence type="ECO:0000313" key="10">
    <source>
        <dbReference type="EMBL" id="CAD9814998.1"/>
    </source>
</evidence>
<feature type="region of interest" description="Disordered" evidence="7">
    <location>
        <begin position="1"/>
        <end position="41"/>
    </location>
</feature>
<dbReference type="Gene3D" id="1.20.1640.10">
    <property type="entry name" value="Multidrug efflux transporter AcrB transmembrane domain"/>
    <property type="match status" value="2"/>
</dbReference>
<evidence type="ECO:0000256" key="3">
    <source>
        <dbReference type="ARBA" id="ARBA00022989"/>
    </source>
</evidence>
<evidence type="ECO:0000256" key="7">
    <source>
        <dbReference type="SAM" id="MobiDB-lite"/>
    </source>
</evidence>
<keyword evidence="2 8" id="KW-0812">Transmembrane</keyword>
<evidence type="ECO:0000256" key="6">
    <source>
        <dbReference type="ARBA" id="ARBA00038046"/>
    </source>
</evidence>
<feature type="transmembrane region" description="Helical" evidence="8">
    <location>
        <begin position="383"/>
        <end position="404"/>
    </location>
</feature>
<keyword evidence="5" id="KW-0325">Glycoprotein</keyword>
<dbReference type="PROSITE" id="PS50156">
    <property type="entry name" value="SSD"/>
    <property type="match status" value="1"/>
</dbReference>